<evidence type="ECO:0000256" key="4">
    <source>
        <dbReference type="ARBA" id="ARBA00022989"/>
    </source>
</evidence>
<dbReference type="InterPro" id="IPR051461">
    <property type="entry name" value="UPF0750_membrane"/>
</dbReference>
<evidence type="ECO:0000313" key="9">
    <source>
        <dbReference type="Proteomes" id="UP000464754"/>
    </source>
</evidence>
<dbReference type="PANTHER" id="PTHR33545">
    <property type="entry name" value="UPF0750 MEMBRANE PROTEIN YITT-RELATED"/>
    <property type="match status" value="1"/>
</dbReference>
<dbReference type="InterPro" id="IPR003740">
    <property type="entry name" value="YitT"/>
</dbReference>
<feature type="domain" description="DUF2179" evidence="7">
    <location>
        <begin position="225"/>
        <end position="276"/>
    </location>
</feature>
<dbReference type="RefSeq" id="WP_115715192.1">
    <property type="nucleotide sequence ID" value="NZ_AP019695.1"/>
</dbReference>
<comment type="subcellular location">
    <subcellularLocation>
        <location evidence="1">Cell membrane</location>
        <topology evidence="1">Multi-pass membrane protein</topology>
    </subcellularLocation>
</comment>
<feature type="transmembrane region" description="Helical" evidence="6">
    <location>
        <begin position="12"/>
        <end position="31"/>
    </location>
</feature>
<dbReference type="Proteomes" id="UP000464754">
    <property type="component" value="Chromosome"/>
</dbReference>
<dbReference type="InterPro" id="IPR019264">
    <property type="entry name" value="DUF2179"/>
</dbReference>
<dbReference type="InterPro" id="IPR015867">
    <property type="entry name" value="N-reg_PII/ATP_PRibTrfase_C"/>
</dbReference>
<keyword evidence="4 6" id="KW-1133">Transmembrane helix</keyword>
<dbReference type="CDD" id="cd16380">
    <property type="entry name" value="YitT_C"/>
    <property type="match status" value="1"/>
</dbReference>
<evidence type="ECO:0000256" key="5">
    <source>
        <dbReference type="ARBA" id="ARBA00023136"/>
    </source>
</evidence>
<dbReference type="GO" id="GO:0005886">
    <property type="term" value="C:plasma membrane"/>
    <property type="evidence" value="ECO:0007669"/>
    <property type="project" value="UniProtKB-SubCell"/>
</dbReference>
<protein>
    <submittedName>
        <fullName evidence="8">Membrane protein</fullName>
    </submittedName>
</protein>
<evidence type="ECO:0000256" key="3">
    <source>
        <dbReference type="ARBA" id="ARBA00022692"/>
    </source>
</evidence>
<evidence type="ECO:0000256" key="2">
    <source>
        <dbReference type="ARBA" id="ARBA00022475"/>
    </source>
</evidence>
<keyword evidence="3 6" id="KW-0812">Transmembrane</keyword>
<evidence type="ECO:0000256" key="6">
    <source>
        <dbReference type="SAM" id="Phobius"/>
    </source>
</evidence>
<keyword evidence="5 6" id="KW-0472">Membrane</keyword>
<organism evidence="8 9">
    <name type="scientific">Amedibacterium intestinale</name>
    <dbReference type="NCBI Taxonomy" id="2583452"/>
    <lineage>
        <taxon>Bacteria</taxon>
        <taxon>Bacillati</taxon>
        <taxon>Bacillota</taxon>
        <taxon>Erysipelotrichia</taxon>
        <taxon>Erysipelotrichales</taxon>
        <taxon>Erysipelotrichaceae</taxon>
        <taxon>Amedibacterium</taxon>
    </lineage>
</organism>
<feature type="transmembrane region" description="Helical" evidence="6">
    <location>
        <begin position="60"/>
        <end position="78"/>
    </location>
</feature>
<dbReference type="PIRSF" id="PIRSF006483">
    <property type="entry name" value="Membrane_protein_YitT"/>
    <property type="match status" value="1"/>
</dbReference>
<feature type="transmembrane region" description="Helical" evidence="6">
    <location>
        <begin position="85"/>
        <end position="106"/>
    </location>
</feature>
<name>A0A6N4TGY3_9FIRM</name>
<reference evidence="9" key="1">
    <citation type="submission" date="2019-05" db="EMBL/GenBank/DDBJ databases">
        <title>Complete genome sequencing of Absiella argi strain JCM 30884.</title>
        <authorList>
            <person name="Sakamoto M."/>
            <person name="Murakami T."/>
            <person name="Mori H."/>
        </authorList>
    </citation>
    <scope>NUCLEOTIDE SEQUENCE [LARGE SCALE GENOMIC DNA]</scope>
    <source>
        <strain evidence="9">JCM 30884</strain>
    </source>
</reference>
<feature type="transmembrane region" description="Helical" evidence="6">
    <location>
        <begin position="155"/>
        <end position="173"/>
    </location>
</feature>
<dbReference type="AlphaFoldDB" id="A0A6N4TGY3"/>
<evidence type="ECO:0000256" key="1">
    <source>
        <dbReference type="ARBA" id="ARBA00004651"/>
    </source>
</evidence>
<sequence>MKMEVSKKDFITLLCVIIASFLCAVNINTFIDAGGLFPGGFTGLTVLIQRCFSTYAGIEVSYSLVNILLNAIPAYIGFKIVGKKFTIYSCIMIVLTGIFVDILPVMNITEDILLITVFGGILQGSALGIALKGNASSGGTDFIAMGISQKTNQPAWNYVLAMNAIMLVVAGYLFGWDKALYSIIFQFCSTQIVNTVHTRYKKLTLLIITGHPDIVIEEIQNTTHHGVTRFEGQGTYYGKDVTMLYTVIENSGAKALINRIREIDPTSFVNVTKTEYLEGRFYQKPIE</sequence>
<dbReference type="KEGG" id="aarg:Aargi30884_08900"/>
<dbReference type="Gene3D" id="3.30.70.120">
    <property type="match status" value="1"/>
</dbReference>
<accession>A0A6N4TGY3</accession>
<gene>
    <name evidence="8" type="ORF">Aargi30884_08900</name>
</gene>
<evidence type="ECO:0000313" key="8">
    <source>
        <dbReference type="EMBL" id="BBK21987.1"/>
    </source>
</evidence>
<dbReference type="PANTHER" id="PTHR33545:SF5">
    <property type="entry name" value="UPF0750 MEMBRANE PROTEIN YITT"/>
    <property type="match status" value="1"/>
</dbReference>
<proteinExistence type="predicted"/>
<feature type="transmembrane region" description="Helical" evidence="6">
    <location>
        <begin position="112"/>
        <end position="134"/>
    </location>
</feature>
<evidence type="ECO:0000259" key="7">
    <source>
        <dbReference type="Pfam" id="PF10035"/>
    </source>
</evidence>
<keyword evidence="9" id="KW-1185">Reference proteome</keyword>
<dbReference type="EMBL" id="AP019695">
    <property type="protein sequence ID" value="BBK21987.1"/>
    <property type="molecule type" value="Genomic_DNA"/>
</dbReference>
<dbReference type="Pfam" id="PF02588">
    <property type="entry name" value="YitT_membrane"/>
    <property type="match status" value="1"/>
</dbReference>
<dbReference type="Pfam" id="PF10035">
    <property type="entry name" value="DUF2179"/>
    <property type="match status" value="1"/>
</dbReference>
<keyword evidence="2" id="KW-1003">Cell membrane</keyword>